<dbReference type="EMBL" id="NHYD01003319">
    <property type="protein sequence ID" value="PPQ80617.1"/>
    <property type="molecule type" value="Genomic_DNA"/>
</dbReference>
<dbReference type="OrthoDB" id="2722301at2759"/>
<dbReference type="InterPro" id="IPR011009">
    <property type="entry name" value="Kinase-like_dom_sf"/>
</dbReference>
<gene>
    <name evidence="2" type="ORF">CVT25_001646</name>
</gene>
<dbReference type="Gene3D" id="1.10.510.10">
    <property type="entry name" value="Transferase(Phosphotransferase) domain 1"/>
    <property type="match status" value="2"/>
</dbReference>
<sequence>GKVAFAQDSLNQHVAIKIVRAETDEYRILQFLSQQKLETLKENCIIPVLDLLPVEGFWFVVMPRWGTGIIHPSMQRMHEVIFLMHSMLKALAYLHKHNIVHHDIALKNFLVNHFAYHNIFSVPQNNTRSRLRSRKCISYAIMDFDLSIMLPPEADRNAFRRPYYESWGTFNLVDDTAAGEFEYNPFVFDVGVMGALMCKRFQHMSRDLPMLAPLLDKMTTWDLNSRFTASEALQFFEERMAELSDEQLQVIFWDERLRIPYNEYDRWEGLPICFVERWKAYRVAPLPWHMRFLRSLCQRRLGCFSTDFCLLHVGSLSPVIKITFPFERGEICDYSERFVFWDSPDTIQWFKDRGYTLYQRMWDDSEATDACFPTFPSDVEFVEAQYPYACYDLDSMDCPGSCPKAPLRAWEATGKVMFAQDSLKRHVAIKLVRADTDEYRVLRYLSQQNVDILKENCVIPVLDLLPIEGFWFAVMPRWGSNILTPSPCFLFEVVDIIHSMLKVVPWIRLMHNYFSDTGKQGLSYLHSRNITHGDINDENVLVNHFSDMYLLDHRRSDLRRSKSLSYALFDFDFLVMLDPEANKKEFRLPYQRSWGTFNKSFDTAAGEYDYNPFVFDVGAMGVSLCYCYQHLAKDLPFLAPLLDMMTTWDLDRRFTASEALLFFEERLSEVPAEDLQVTVPNPFSDQHYLIFNRWANVPPEFGERWKAYRTPPIPWRLKMLRFIYRHSINRHILPKIRLFFLRLASMPCQFHKWIFPSRI</sequence>
<dbReference type="PROSITE" id="PS50011">
    <property type="entry name" value="PROTEIN_KINASE_DOM"/>
    <property type="match status" value="1"/>
</dbReference>
<dbReference type="GO" id="GO:0044773">
    <property type="term" value="P:mitotic DNA damage checkpoint signaling"/>
    <property type="evidence" value="ECO:0007669"/>
    <property type="project" value="TreeGrafter"/>
</dbReference>
<dbReference type="PANTHER" id="PTHR44167:SF30">
    <property type="entry name" value="PHOSPHORYLASE KINASE"/>
    <property type="match status" value="1"/>
</dbReference>
<dbReference type="GO" id="GO:0005524">
    <property type="term" value="F:ATP binding"/>
    <property type="evidence" value="ECO:0007669"/>
    <property type="project" value="InterPro"/>
</dbReference>
<name>A0A409WQ40_PSICY</name>
<dbReference type="PANTHER" id="PTHR44167">
    <property type="entry name" value="OVARIAN-SPECIFIC SERINE/THREONINE-PROTEIN KINASE LOK-RELATED"/>
    <property type="match status" value="1"/>
</dbReference>
<dbReference type="GO" id="GO:0004674">
    <property type="term" value="F:protein serine/threonine kinase activity"/>
    <property type="evidence" value="ECO:0007669"/>
    <property type="project" value="TreeGrafter"/>
</dbReference>
<reference evidence="2 3" key="1">
    <citation type="journal article" date="2018" name="Evol. Lett.">
        <title>Horizontal gene cluster transfer increased hallucinogenic mushroom diversity.</title>
        <authorList>
            <person name="Reynolds H.T."/>
            <person name="Vijayakumar V."/>
            <person name="Gluck-Thaler E."/>
            <person name="Korotkin H.B."/>
            <person name="Matheny P.B."/>
            <person name="Slot J.C."/>
        </authorList>
    </citation>
    <scope>NUCLEOTIDE SEQUENCE [LARGE SCALE GENOMIC DNA]</scope>
    <source>
        <strain evidence="2 3">2631</strain>
    </source>
</reference>
<feature type="domain" description="Protein kinase" evidence="1">
    <location>
        <begin position="1"/>
        <end position="275"/>
    </location>
</feature>
<dbReference type="InterPro" id="IPR000719">
    <property type="entry name" value="Prot_kinase_dom"/>
</dbReference>
<dbReference type="InParanoid" id="A0A409WQ40"/>
<evidence type="ECO:0000259" key="1">
    <source>
        <dbReference type="PROSITE" id="PS50011"/>
    </source>
</evidence>
<dbReference type="InterPro" id="IPR008266">
    <property type="entry name" value="Tyr_kinase_AS"/>
</dbReference>
<organism evidence="2 3">
    <name type="scientific">Psilocybe cyanescens</name>
    <dbReference type="NCBI Taxonomy" id="93625"/>
    <lineage>
        <taxon>Eukaryota</taxon>
        <taxon>Fungi</taxon>
        <taxon>Dikarya</taxon>
        <taxon>Basidiomycota</taxon>
        <taxon>Agaricomycotina</taxon>
        <taxon>Agaricomycetes</taxon>
        <taxon>Agaricomycetidae</taxon>
        <taxon>Agaricales</taxon>
        <taxon>Agaricineae</taxon>
        <taxon>Strophariaceae</taxon>
        <taxon>Psilocybe</taxon>
    </lineage>
</organism>
<dbReference type="AlphaFoldDB" id="A0A409WQ40"/>
<dbReference type="Pfam" id="PF00069">
    <property type="entry name" value="Pkinase"/>
    <property type="match status" value="1"/>
</dbReference>
<dbReference type="GO" id="GO:0005634">
    <property type="term" value="C:nucleus"/>
    <property type="evidence" value="ECO:0007669"/>
    <property type="project" value="TreeGrafter"/>
</dbReference>
<keyword evidence="3" id="KW-1185">Reference proteome</keyword>
<accession>A0A409WQ40</accession>
<feature type="non-terminal residue" evidence="2">
    <location>
        <position position="1"/>
    </location>
</feature>
<dbReference type="SUPFAM" id="SSF56112">
    <property type="entry name" value="Protein kinase-like (PK-like)"/>
    <property type="match status" value="2"/>
</dbReference>
<comment type="caution">
    <text evidence="2">The sequence shown here is derived from an EMBL/GenBank/DDBJ whole genome shotgun (WGS) entry which is preliminary data.</text>
</comment>
<dbReference type="PROSITE" id="PS00109">
    <property type="entry name" value="PROTEIN_KINASE_TYR"/>
    <property type="match status" value="1"/>
</dbReference>
<evidence type="ECO:0000313" key="2">
    <source>
        <dbReference type="EMBL" id="PPQ80617.1"/>
    </source>
</evidence>
<evidence type="ECO:0000313" key="3">
    <source>
        <dbReference type="Proteomes" id="UP000283269"/>
    </source>
</evidence>
<protein>
    <recommendedName>
        <fullName evidence="1">Protein kinase domain-containing protein</fullName>
    </recommendedName>
</protein>
<proteinExistence type="predicted"/>
<dbReference type="Proteomes" id="UP000283269">
    <property type="component" value="Unassembled WGS sequence"/>
</dbReference>
<dbReference type="SMART" id="SM00220">
    <property type="entry name" value="S_TKc"/>
    <property type="match status" value="1"/>
</dbReference>